<sequence>MDKVSDTEAVTIPANPPSGFKVVLRELRHDKGAIVAVVVVALILLTTIIGGFVIPHSDLVDANILDRLGAPGVNGHILGTDSSGRDILKYLIVGARNSIGIGVSVAVITEVLGIIIGITAGYFGGILDEVVMRVVDFFMVLPTLLMIIILVTIVPNFNALSLILIISSFGWMGTTRLIRSAVLSQSERDYVAAAKTSGTPSWKIMFGEVMPNISSLIITDFVLAVAGNIGVETGLSYLGFGLPPDTPSLGTMIAYANDPDLILNSPWMWLPAALLLLVLTLSINAFGNALRRAADSRQRT</sequence>
<organism evidence="9 10">
    <name type="scientific">Lacticaseibacillus brantae DSM 23927</name>
    <dbReference type="NCBI Taxonomy" id="1423727"/>
    <lineage>
        <taxon>Bacteria</taxon>
        <taxon>Bacillati</taxon>
        <taxon>Bacillota</taxon>
        <taxon>Bacilli</taxon>
        <taxon>Lactobacillales</taxon>
        <taxon>Lactobacillaceae</taxon>
        <taxon>Lacticaseibacillus</taxon>
    </lineage>
</organism>
<dbReference type="CDD" id="cd06261">
    <property type="entry name" value="TM_PBP2"/>
    <property type="match status" value="1"/>
</dbReference>
<dbReference type="InterPro" id="IPR000515">
    <property type="entry name" value="MetI-like"/>
</dbReference>
<dbReference type="OrthoDB" id="9797472at2"/>
<dbReference type="Pfam" id="PF00528">
    <property type="entry name" value="BPD_transp_1"/>
    <property type="match status" value="1"/>
</dbReference>
<dbReference type="PANTHER" id="PTHR43386:SF1">
    <property type="entry name" value="D,D-DIPEPTIDE TRANSPORT SYSTEM PERMEASE PROTEIN DDPC-RELATED"/>
    <property type="match status" value="1"/>
</dbReference>
<evidence type="ECO:0000256" key="6">
    <source>
        <dbReference type="ARBA" id="ARBA00023136"/>
    </source>
</evidence>
<dbReference type="PANTHER" id="PTHR43386">
    <property type="entry name" value="OLIGOPEPTIDE TRANSPORT SYSTEM PERMEASE PROTEIN APPC"/>
    <property type="match status" value="1"/>
</dbReference>
<dbReference type="STRING" id="1423727.FC34_GL000504"/>
<dbReference type="Proteomes" id="UP000051672">
    <property type="component" value="Unassembled WGS sequence"/>
</dbReference>
<evidence type="ECO:0000256" key="3">
    <source>
        <dbReference type="ARBA" id="ARBA00022475"/>
    </source>
</evidence>
<protein>
    <submittedName>
        <fullName evidence="9">Oligopeptide ABC transporter permease</fullName>
    </submittedName>
</protein>
<feature type="domain" description="ABC transmembrane type-1" evidence="8">
    <location>
        <begin position="95"/>
        <end position="287"/>
    </location>
</feature>
<dbReference type="PATRIC" id="fig|1423727.3.peg.506"/>
<accession>A0A0R2B8S0</accession>
<dbReference type="PROSITE" id="PS50928">
    <property type="entry name" value="ABC_TM1"/>
    <property type="match status" value="1"/>
</dbReference>
<name>A0A0R2B8S0_9LACO</name>
<evidence type="ECO:0000256" key="2">
    <source>
        <dbReference type="ARBA" id="ARBA00022448"/>
    </source>
</evidence>
<dbReference type="Pfam" id="PF12911">
    <property type="entry name" value="OppC_N"/>
    <property type="match status" value="1"/>
</dbReference>
<feature type="transmembrane region" description="Helical" evidence="7">
    <location>
        <begin position="213"/>
        <end position="231"/>
    </location>
</feature>
<dbReference type="SUPFAM" id="SSF161098">
    <property type="entry name" value="MetI-like"/>
    <property type="match status" value="1"/>
</dbReference>
<reference evidence="9 10" key="1">
    <citation type="journal article" date="2015" name="Genome Announc.">
        <title>Expanding the biotechnology potential of lactobacilli through comparative genomics of 213 strains and associated genera.</title>
        <authorList>
            <person name="Sun Z."/>
            <person name="Harris H.M."/>
            <person name="McCann A."/>
            <person name="Guo C."/>
            <person name="Argimon S."/>
            <person name="Zhang W."/>
            <person name="Yang X."/>
            <person name="Jeffery I.B."/>
            <person name="Cooney J.C."/>
            <person name="Kagawa T.F."/>
            <person name="Liu W."/>
            <person name="Song Y."/>
            <person name="Salvetti E."/>
            <person name="Wrobel A."/>
            <person name="Rasinkangas P."/>
            <person name="Parkhill J."/>
            <person name="Rea M.C."/>
            <person name="O'Sullivan O."/>
            <person name="Ritari J."/>
            <person name="Douillard F.P."/>
            <person name="Paul Ross R."/>
            <person name="Yang R."/>
            <person name="Briner A.E."/>
            <person name="Felis G.E."/>
            <person name="de Vos W.M."/>
            <person name="Barrangou R."/>
            <person name="Klaenhammer T.R."/>
            <person name="Caufield P.W."/>
            <person name="Cui Y."/>
            <person name="Zhang H."/>
            <person name="O'Toole P.W."/>
        </authorList>
    </citation>
    <scope>NUCLEOTIDE SEQUENCE [LARGE SCALE GENOMIC DNA]</scope>
    <source>
        <strain evidence="9 10">DSM 23927</strain>
    </source>
</reference>
<keyword evidence="6 7" id="KW-0472">Membrane</keyword>
<dbReference type="GO" id="GO:0005886">
    <property type="term" value="C:plasma membrane"/>
    <property type="evidence" value="ECO:0007669"/>
    <property type="project" value="UniProtKB-SubCell"/>
</dbReference>
<feature type="transmembrane region" description="Helical" evidence="7">
    <location>
        <begin position="99"/>
        <end position="123"/>
    </location>
</feature>
<keyword evidence="3" id="KW-1003">Cell membrane</keyword>
<feature type="transmembrane region" description="Helical" evidence="7">
    <location>
        <begin position="33"/>
        <end position="54"/>
    </location>
</feature>
<comment type="subcellular location">
    <subcellularLocation>
        <location evidence="1 7">Cell membrane</location>
        <topology evidence="1 7">Multi-pass membrane protein</topology>
    </subcellularLocation>
</comment>
<keyword evidence="5 7" id="KW-1133">Transmembrane helix</keyword>
<feature type="transmembrane region" description="Helical" evidence="7">
    <location>
        <begin position="267"/>
        <end position="290"/>
    </location>
</feature>
<dbReference type="InterPro" id="IPR035906">
    <property type="entry name" value="MetI-like_sf"/>
</dbReference>
<evidence type="ECO:0000256" key="1">
    <source>
        <dbReference type="ARBA" id="ARBA00004651"/>
    </source>
</evidence>
<dbReference type="InterPro" id="IPR050366">
    <property type="entry name" value="BP-dependent_transpt_permease"/>
</dbReference>
<dbReference type="EMBL" id="AYZQ01000001">
    <property type="protein sequence ID" value="KRM72793.1"/>
    <property type="molecule type" value="Genomic_DNA"/>
</dbReference>
<dbReference type="GO" id="GO:0055085">
    <property type="term" value="P:transmembrane transport"/>
    <property type="evidence" value="ECO:0007669"/>
    <property type="project" value="InterPro"/>
</dbReference>
<evidence type="ECO:0000256" key="4">
    <source>
        <dbReference type="ARBA" id="ARBA00022692"/>
    </source>
</evidence>
<evidence type="ECO:0000313" key="10">
    <source>
        <dbReference type="Proteomes" id="UP000051672"/>
    </source>
</evidence>
<dbReference type="InterPro" id="IPR025966">
    <property type="entry name" value="OppC_N"/>
</dbReference>
<evidence type="ECO:0000256" key="5">
    <source>
        <dbReference type="ARBA" id="ARBA00022989"/>
    </source>
</evidence>
<evidence type="ECO:0000313" key="9">
    <source>
        <dbReference type="EMBL" id="KRM72793.1"/>
    </source>
</evidence>
<gene>
    <name evidence="9" type="ORF">FC34_GL000504</name>
</gene>
<dbReference type="AlphaFoldDB" id="A0A0R2B8S0"/>
<dbReference type="RefSeq" id="WP_057893805.1">
    <property type="nucleotide sequence ID" value="NZ_AYZQ01000001.1"/>
</dbReference>
<evidence type="ECO:0000256" key="7">
    <source>
        <dbReference type="RuleBase" id="RU363032"/>
    </source>
</evidence>
<keyword evidence="2 7" id="KW-0813">Transport</keyword>
<comment type="caution">
    <text evidence="9">The sequence shown here is derived from an EMBL/GenBank/DDBJ whole genome shotgun (WGS) entry which is preliminary data.</text>
</comment>
<comment type="similarity">
    <text evidence="7">Belongs to the binding-protein-dependent transport system permease family.</text>
</comment>
<evidence type="ECO:0000259" key="8">
    <source>
        <dbReference type="PROSITE" id="PS50928"/>
    </source>
</evidence>
<dbReference type="Gene3D" id="1.10.3720.10">
    <property type="entry name" value="MetI-like"/>
    <property type="match status" value="1"/>
</dbReference>
<keyword evidence="10" id="KW-1185">Reference proteome</keyword>
<proteinExistence type="inferred from homology"/>
<keyword evidence="4 7" id="KW-0812">Transmembrane</keyword>